<dbReference type="PROSITE" id="PS50110">
    <property type="entry name" value="RESPONSE_REGULATORY"/>
    <property type="match status" value="1"/>
</dbReference>
<gene>
    <name evidence="8" type="ORF">SAMN05216323_100961</name>
</gene>
<dbReference type="Pfam" id="PF00512">
    <property type="entry name" value="HisKA"/>
    <property type="match status" value="1"/>
</dbReference>
<dbReference type="PANTHER" id="PTHR45339:SF5">
    <property type="entry name" value="HISTIDINE KINASE"/>
    <property type="match status" value="1"/>
</dbReference>
<keyword evidence="5" id="KW-1133">Transmembrane helix</keyword>
<sequence>MPNPNVIFKIFQFNMAESLPDDLKRKVAALNLFGLVSVTLFTVYAIIGLLTEADVIVIASLAALLLTLLSILFLNRRGKVTLSAYTLILSYMVVGLGMAYTGVSDQFSLLNSYFLPLFAVFMLSSNRALLVSSLYLGLVSALLFFPLFDRVIAFSLSFKITFFVSYILVFLTSWFVEYFWISVQSDLEKQVLVERNATKRKDEFIASLSHQIRTPLNNIMVIANLVDSLAEDEKMKDLIDTIHASTNNLVNVVNSMVEVANVDVTERDSFIINFNLSQTVANTIKLFAHQYSSNIQFNLKIDEIIPSSLGGEPVKIKQIFLNLIESLIKAKSNNKILIDIVVKKLSESPERVELLFELRSNSPIFIPTGDGRNQLITNDMVGNAIGSQVLVDVLDLRITQRLIESNGGRLSINLHSETSVFSFPYSFYKVVDINALTREELDGQSMQNNLSTSPNSLMRKVDLADANVLLVEDNLINQKIVILSLKKLVKNIEIANNGKEALDKFGTSRFDIILMDIQMPIMNGIVTTRKIREIESSTNTHTPIIAITANALQGDREECISAGMDEYLSKPFQIEVLIQKMKKLLQGS</sequence>
<dbReference type="Gene3D" id="3.30.565.10">
    <property type="entry name" value="Histidine kinase-like ATPase, C-terminal domain"/>
    <property type="match status" value="1"/>
</dbReference>
<feature type="transmembrane region" description="Helical" evidence="5">
    <location>
        <begin position="56"/>
        <end position="75"/>
    </location>
</feature>
<organism evidence="8 9">
    <name type="scientific">Williamwhitmania taraxaci</name>
    <dbReference type="NCBI Taxonomy" id="1640674"/>
    <lineage>
        <taxon>Bacteria</taxon>
        <taxon>Pseudomonadati</taxon>
        <taxon>Bacteroidota</taxon>
        <taxon>Bacteroidia</taxon>
        <taxon>Bacteroidales</taxon>
        <taxon>Williamwhitmaniaceae</taxon>
        <taxon>Williamwhitmania</taxon>
    </lineage>
</organism>
<keyword evidence="3 4" id="KW-0597">Phosphoprotein</keyword>
<dbReference type="SUPFAM" id="SSF47384">
    <property type="entry name" value="Homodimeric domain of signal transducing histidine kinase"/>
    <property type="match status" value="1"/>
</dbReference>
<dbReference type="PANTHER" id="PTHR45339">
    <property type="entry name" value="HYBRID SIGNAL TRANSDUCTION HISTIDINE KINASE J"/>
    <property type="match status" value="1"/>
</dbReference>
<evidence type="ECO:0000256" key="5">
    <source>
        <dbReference type="SAM" id="Phobius"/>
    </source>
</evidence>
<reference evidence="8 9" key="1">
    <citation type="submission" date="2016-09" db="EMBL/GenBank/DDBJ databases">
        <authorList>
            <person name="Capua I."/>
            <person name="De Benedictis P."/>
            <person name="Joannis T."/>
            <person name="Lombin L.H."/>
            <person name="Cattoli G."/>
        </authorList>
    </citation>
    <scope>NUCLEOTIDE SEQUENCE [LARGE SCALE GENOMIC DNA]</scope>
    <source>
        <strain evidence="8 9">A7P-90m</strain>
    </source>
</reference>
<feature type="transmembrane region" description="Helical" evidence="5">
    <location>
        <begin position="28"/>
        <end position="50"/>
    </location>
</feature>
<dbReference type="InterPro" id="IPR036097">
    <property type="entry name" value="HisK_dim/P_sf"/>
</dbReference>
<evidence type="ECO:0000259" key="7">
    <source>
        <dbReference type="PROSITE" id="PS50110"/>
    </source>
</evidence>
<accession>A0A1G6HCI2</accession>
<feature type="transmembrane region" description="Helical" evidence="5">
    <location>
        <begin position="160"/>
        <end position="181"/>
    </location>
</feature>
<keyword evidence="9" id="KW-1185">Reference proteome</keyword>
<dbReference type="PROSITE" id="PS50109">
    <property type="entry name" value="HIS_KIN"/>
    <property type="match status" value="1"/>
</dbReference>
<dbReference type="STRING" id="1640674.SAMN05216323_100961"/>
<dbReference type="EC" id="2.7.13.3" evidence="2"/>
<evidence type="ECO:0000313" key="8">
    <source>
        <dbReference type="EMBL" id="SDB92027.1"/>
    </source>
</evidence>
<feature type="transmembrane region" description="Helical" evidence="5">
    <location>
        <begin position="82"/>
        <end position="103"/>
    </location>
</feature>
<keyword evidence="5" id="KW-0812">Transmembrane</keyword>
<dbReference type="InterPro" id="IPR003661">
    <property type="entry name" value="HisK_dim/P_dom"/>
</dbReference>
<dbReference type="Proteomes" id="UP000199452">
    <property type="component" value="Unassembled WGS sequence"/>
</dbReference>
<proteinExistence type="predicted"/>
<name>A0A1G6HCI2_9BACT</name>
<dbReference type="Pfam" id="PF00072">
    <property type="entry name" value="Response_reg"/>
    <property type="match status" value="1"/>
</dbReference>
<dbReference type="CDD" id="cd17546">
    <property type="entry name" value="REC_hyHK_CKI1_RcsC-like"/>
    <property type="match status" value="1"/>
</dbReference>
<dbReference type="SMART" id="SM00388">
    <property type="entry name" value="HisKA"/>
    <property type="match status" value="1"/>
</dbReference>
<dbReference type="CDD" id="cd00082">
    <property type="entry name" value="HisKA"/>
    <property type="match status" value="1"/>
</dbReference>
<dbReference type="InterPro" id="IPR011006">
    <property type="entry name" value="CheY-like_superfamily"/>
</dbReference>
<keyword evidence="5" id="KW-0472">Membrane</keyword>
<dbReference type="Gene3D" id="1.10.287.130">
    <property type="match status" value="1"/>
</dbReference>
<feature type="domain" description="Response regulatory" evidence="7">
    <location>
        <begin position="467"/>
        <end position="585"/>
    </location>
</feature>
<feature type="transmembrane region" description="Helical" evidence="5">
    <location>
        <begin position="128"/>
        <end position="148"/>
    </location>
</feature>
<dbReference type="SMART" id="SM00448">
    <property type="entry name" value="REC"/>
    <property type="match status" value="1"/>
</dbReference>
<dbReference type="GO" id="GO:0000155">
    <property type="term" value="F:phosphorelay sensor kinase activity"/>
    <property type="evidence" value="ECO:0007669"/>
    <property type="project" value="InterPro"/>
</dbReference>
<protein>
    <recommendedName>
        <fullName evidence="2">histidine kinase</fullName>
        <ecNumber evidence="2">2.7.13.3</ecNumber>
    </recommendedName>
</protein>
<evidence type="ECO:0000256" key="1">
    <source>
        <dbReference type="ARBA" id="ARBA00000085"/>
    </source>
</evidence>
<dbReference type="EMBL" id="FMYP01000009">
    <property type="protein sequence ID" value="SDB92027.1"/>
    <property type="molecule type" value="Genomic_DNA"/>
</dbReference>
<dbReference type="InterPro" id="IPR005467">
    <property type="entry name" value="His_kinase_dom"/>
</dbReference>
<evidence type="ECO:0000256" key="2">
    <source>
        <dbReference type="ARBA" id="ARBA00012438"/>
    </source>
</evidence>
<dbReference type="Gene3D" id="3.40.50.2300">
    <property type="match status" value="1"/>
</dbReference>
<feature type="domain" description="Histidine kinase" evidence="6">
    <location>
        <begin position="207"/>
        <end position="429"/>
    </location>
</feature>
<evidence type="ECO:0000259" key="6">
    <source>
        <dbReference type="PROSITE" id="PS50109"/>
    </source>
</evidence>
<dbReference type="OrthoDB" id="9796457at2"/>
<feature type="modified residue" description="4-aspartylphosphate" evidence="4">
    <location>
        <position position="516"/>
    </location>
</feature>
<evidence type="ECO:0000313" key="9">
    <source>
        <dbReference type="Proteomes" id="UP000199452"/>
    </source>
</evidence>
<dbReference type="AlphaFoldDB" id="A0A1G6HCI2"/>
<dbReference type="InterPro" id="IPR001789">
    <property type="entry name" value="Sig_transdc_resp-reg_receiver"/>
</dbReference>
<dbReference type="InterPro" id="IPR036890">
    <property type="entry name" value="HATPase_C_sf"/>
</dbReference>
<dbReference type="SUPFAM" id="SSF52172">
    <property type="entry name" value="CheY-like"/>
    <property type="match status" value="1"/>
</dbReference>
<comment type="catalytic activity">
    <reaction evidence="1">
        <text>ATP + protein L-histidine = ADP + protein N-phospho-L-histidine.</text>
        <dbReference type="EC" id="2.7.13.3"/>
    </reaction>
</comment>
<evidence type="ECO:0000256" key="3">
    <source>
        <dbReference type="ARBA" id="ARBA00022553"/>
    </source>
</evidence>
<evidence type="ECO:0000256" key="4">
    <source>
        <dbReference type="PROSITE-ProRule" id="PRU00169"/>
    </source>
</evidence>